<dbReference type="STRING" id="1603606.DSOUD_2605"/>
<evidence type="ECO:0000313" key="10">
    <source>
        <dbReference type="Proteomes" id="UP000057158"/>
    </source>
</evidence>
<dbReference type="InterPro" id="IPR003423">
    <property type="entry name" value="OMP_efflux"/>
</dbReference>
<evidence type="ECO:0000256" key="5">
    <source>
        <dbReference type="ARBA" id="ARBA00022692"/>
    </source>
</evidence>
<comment type="subcellular location">
    <subcellularLocation>
        <location evidence="1">Cell outer membrane</location>
    </subcellularLocation>
</comment>
<dbReference type="Gene3D" id="1.20.1600.10">
    <property type="entry name" value="Outer membrane efflux proteins (OEP)"/>
    <property type="match status" value="1"/>
</dbReference>
<evidence type="ECO:0000256" key="8">
    <source>
        <dbReference type="SAM" id="SignalP"/>
    </source>
</evidence>
<protein>
    <submittedName>
        <fullName evidence="9">Outer membrane protein TolC</fullName>
    </submittedName>
</protein>
<dbReference type="GO" id="GO:0009279">
    <property type="term" value="C:cell outer membrane"/>
    <property type="evidence" value="ECO:0007669"/>
    <property type="project" value="UniProtKB-SubCell"/>
</dbReference>
<dbReference type="PANTHER" id="PTHR30026:SF20">
    <property type="entry name" value="OUTER MEMBRANE PROTEIN TOLC"/>
    <property type="match status" value="1"/>
</dbReference>
<keyword evidence="8" id="KW-0732">Signal</keyword>
<keyword evidence="5" id="KW-0812">Transmembrane</keyword>
<comment type="similarity">
    <text evidence="2">Belongs to the outer membrane factor (OMF) (TC 1.B.17) family.</text>
</comment>
<name>A0A0M4D2T1_9BACT</name>
<evidence type="ECO:0000313" key="9">
    <source>
        <dbReference type="EMBL" id="ALC17358.1"/>
    </source>
</evidence>
<organism evidence="9 10">
    <name type="scientific">Desulfuromonas soudanensis</name>
    <dbReference type="NCBI Taxonomy" id="1603606"/>
    <lineage>
        <taxon>Bacteria</taxon>
        <taxon>Pseudomonadati</taxon>
        <taxon>Thermodesulfobacteriota</taxon>
        <taxon>Desulfuromonadia</taxon>
        <taxon>Desulfuromonadales</taxon>
        <taxon>Desulfuromonadaceae</taxon>
        <taxon>Desulfuromonas</taxon>
    </lineage>
</organism>
<keyword evidence="10" id="KW-1185">Reference proteome</keyword>
<dbReference type="OrthoDB" id="9814032at2"/>
<dbReference type="EMBL" id="CP010802">
    <property type="protein sequence ID" value="ALC17358.1"/>
    <property type="molecule type" value="Genomic_DNA"/>
</dbReference>
<evidence type="ECO:0000256" key="2">
    <source>
        <dbReference type="ARBA" id="ARBA00007613"/>
    </source>
</evidence>
<dbReference type="SUPFAM" id="SSF56954">
    <property type="entry name" value="Outer membrane efflux proteins (OEP)"/>
    <property type="match status" value="1"/>
</dbReference>
<dbReference type="KEGG" id="des:DSOUD_2605"/>
<accession>A0A0M4D2T1</accession>
<dbReference type="Pfam" id="PF02321">
    <property type="entry name" value="OEP"/>
    <property type="match status" value="2"/>
</dbReference>
<keyword evidence="4" id="KW-1134">Transmembrane beta strand</keyword>
<evidence type="ECO:0000256" key="7">
    <source>
        <dbReference type="ARBA" id="ARBA00023237"/>
    </source>
</evidence>
<dbReference type="GO" id="GO:0015562">
    <property type="term" value="F:efflux transmembrane transporter activity"/>
    <property type="evidence" value="ECO:0007669"/>
    <property type="project" value="InterPro"/>
</dbReference>
<feature type="chain" id="PRO_5005792057" evidence="8">
    <location>
        <begin position="27"/>
        <end position="457"/>
    </location>
</feature>
<reference evidence="9 10" key="1">
    <citation type="submission" date="2015-07" db="EMBL/GenBank/DDBJ databases">
        <title>Isolation and Genomic Characterization of a Novel Halophilic Metal-Reducing Deltaproteobacterium from the Deep Subsurface.</title>
        <authorList>
            <person name="Badalamenti J.P."/>
            <person name="Summers Z.M."/>
            <person name="Gralnick J.A."/>
            <person name="Bond D.R."/>
        </authorList>
    </citation>
    <scope>NUCLEOTIDE SEQUENCE [LARGE SCALE GENOMIC DNA]</scope>
    <source>
        <strain evidence="9 10">WTL</strain>
    </source>
</reference>
<gene>
    <name evidence="9" type="ORF">DSOUD_2605</name>
</gene>
<feature type="signal peptide" evidence="8">
    <location>
        <begin position="1"/>
        <end position="26"/>
    </location>
</feature>
<dbReference type="InterPro" id="IPR051906">
    <property type="entry name" value="TolC-like"/>
</dbReference>
<keyword evidence="7" id="KW-0998">Cell outer membrane</keyword>
<evidence type="ECO:0000256" key="6">
    <source>
        <dbReference type="ARBA" id="ARBA00023136"/>
    </source>
</evidence>
<evidence type="ECO:0000256" key="3">
    <source>
        <dbReference type="ARBA" id="ARBA00022448"/>
    </source>
</evidence>
<keyword evidence="3" id="KW-0813">Transport</keyword>
<dbReference type="PANTHER" id="PTHR30026">
    <property type="entry name" value="OUTER MEMBRANE PROTEIN TOLC"/>
    <property type="match status" value="1"/>
</dbReference>
<proteinExistence type="inferred from homology"/>
<dbReference type="AlphaFoldDB" id="A0A0M4D2T1"/>
<dbReference type="PATRIC" id="fig|1603606.3.peg.2824"/>
<evidence type="ECO:0000256" key="1">
    <source>
        <dbReference type="ARBA" id="ARBA00004442"/>
    </source>
</evidence>
<evidence type="ECO:0000256" key="4">
    <source>
        <dbReference type="ARBA" id="ARBA00022452"/>
    </source>
</evidence>
<sequence>MKPMSRLLTLAVLLLGGALTSGPASAEAPPVLQLTLPGAVEMALTGHPAMTLARNRRESAAVSVTAARGAFLPDLQGSAGAVERYAQQPPPGDGGDSRTLNLDLSSSLNLFNGFADVADLGAARRRLDAAGGELLRQQQTTAMNAANAFIAVLTSRELVTVAEESLAREKALLEQVDAFYRAGSRSVTDFYRQQAATAQAELDLLDARRNLEVAGLQLLQSLGMEPPLVVEPLSPDPFALVAVLQGIDAGQTLALAWELRPDLLAGIRRIEGAEEEVRRARGGYLPRLDLTASAGTGYSSLSSGRNLNDQLTRDNGDASVGLFLNVPIFDRFLTRTGVAQARIGQSDAVAEVARLRQQIGVEIGQALADYRRAELQLTVSRAQLDYARQALDAAEARYRVGATNWIDLADARATFVRARGDEVRARQGLLQQSLAVGYARGDLETLLPLLTPRKEKS</sequence>
<dbReference type="GO" id="GO:0015288">
    <property type="term" value="F:porin activity"/>
    <property type="evidence" value="ECO:0007669"/>
    <property type="project" value="TreeGrafter"/>
</dbReference>
<dbReference type="Proteomes" id="UP000057158">
    <property type="component" value="Chromosome"/>
</dbReference>
<dbReference type="GO" id="GO:1990281">
    <property type="term" value="C:efflux pump complex"/>
    <property type="evidence" value="ECO:0007669"/>
    <property type="project" value="TreeGrafter"/>
</dbReference>
<keyword evidence="6" id="KW-0472">Membrane</keyword>